<keyword evidence="3" id="KW-1185">Reference proteome</keyword>
<gene>
    <name evidence="2" type="ORF">GCM10023090_01880</name>
</gene>
<feature type="compositionally biased region" description="Basic residues" evidence="1">
    <location>
        <begin position="47"/>
        <end position="56"/>
    </location>
</feature>
<protein>
    <submittedName>
        <fullName evidence="2">Uncharacterized protein</fullName>
    </submittedName>
</protein>
<evidence type="ECO:0000313" key="3">
    <source>
        <dbReference type="Proteomes" id="UP001501788"/>
    </source>
</evidence>
<evidence type="ECO:0000256" key="1">
    <source>
        <dbReference type="SAM" id="MobiDB-lite"/>
    </source>
</evidence>
<organism evidence="2 3">
    <name type="scientific">Acidovorax lacteus</name>
    <dbReference type="NCBI Taxonomy" id="1924988"/>
    <lineage>
        <taxon>Bacteria</taxon>
        <taxon>Pseudomonadati</taxon>
        <taxon>Pseudomonadota</taxon>
        <taxon>Betaproteobacteria</taxon>
        <taxon>Burkholderiales</taxon>
        <taxon>Comamonadaceae</taxon>
        <taxon>Acidovorax</taxon>
    </lineage>
</organism>
<reference evidence="3" key="1">
    <citation type="journal article" date="2019" name="Int. J. Syst. Evol. Microbiol.">
        <title>The Global Catalogue of Microorganisms (GCM) 10K type strain sequencing project: providing services to taxonomists for standard genome sequencing and annotation.</title>
        <authorList>
            <consortium name="The Broad Institute Genomics Platform"/>
            <consortium name="The Broad Institute Genome Sequencing Center for Infectious Disease"/>
            <person name="Wu L."/>
            <person name="Ma J."/>
        </authorList>
    </citation>
    <scope>NUCLEOTIDE SEQUENCE [LARGE SCALE GENOMIC DNA]</scope>
    <source>
        <strain evidence="3">JCM 31890</strain>
    </source>
</reference>
<sequence length="64" mass="7358">MIHKHEQPKTSQTLRTGIKASERRLARATNAPRNAFEGTKGRENTARGRKKTRNAKQRAGFERR</sequence>
<proteinExistence type="predicted"/>
<accession>A0ABP8KXX6</accession>
<name>A0ABP8KXX6_9BURK</name>
<dbReference type="EMBL" id="BAABEX010000002">
    <property type="protein sequence ID" value="GAA4417793.1"/>
    <property type="molecule type" value="Genomic_DNA"/>
</dbReference>
<evidence type="ECO:0000313" key="2">
    <source>
        <dbReference type="EMBL" id="GAA4417793.1"/>
    </source>
</evidence>
<feature type="region of interest" description="Disordered" evidence="1">
    <location>
        <begin position="1"/>
        <end position="64"/>
    </location>
</feature>
<comment type="caution">
    <text evidence="2">The sequence shown here is derived from an EMBL/GenBank/DDBJ whole genome shotgun (WGS) entry which is preliminary data.</text>
</comment>
<dbReference type="Proteomes" id="UP001501788">
    <property type="component" value="Unassembled WGS sequence"/>
</dbReference>